<dbReference type="InterPro" id="IPR013783">
    <property type="entry name" value="Ig-like_fold"/>
</dbReference>
<comment type="caution">
    <text evidence="2">The sequence shown here is derived from an EMBL/GenBank/DDBJ whole genome shotgun (WGS) entry which is preliminary data.</text>
</comment>
<dbReference type="GO" id="GO:0016052">
    <property type="term" value="P:carbohydrate catabolic process"/>
    <property type="evidence" value="ECO:0007669"/>
    <property type="project" value="TreeGrafter"/>
</dbReference>
<evidence type="ECO:0000313" key="2">
    <source>
        <dbReference type="EMBL" id="OPX48629.1"/>
    </source>
</evidence>
<dbReference type="PANTHER" id="PTHR34135">
    <property type="entry name" value="LYSOZYME"/>
    <property type="match status" value="1"/>
</dbReference>
<dbReference type="GO" id="GO:0009253">
    <property type="term" value="P:peptidoglycan catabolic process"/>
    <property type="evidence" value="ECO:0007669"/>
    <property type="project" value="InterPro"/>
</dbReference>
<gene>
    <name evidence="2" type="ORF">CLTHE_10880</name>
</gene>
<name>A0A1V4SXK0_9CLOT</name>
<dbReference type="CDD" id="cd00599">
    <property type="entry name" value="GH25_muramidase"/>
    <property type="match status" value="1"/>
</dbReference>
<organism evidence="2 3">
    <name type="scientific">Clostridium thermobutyricum DSM 4928</name>
    <dbReference type="NCBI Taxonomy" id="1121339"/>
    <lineage>
        <taxon>Bacteria</taxon>
        <taxon>Bacillati</taxon>
        <taxon>Bacillota</taxon>
        <taxon>Clostridia</taxon>
        <taxon>Eubacteriales</taxon>
        <taxon>Clostridiaceae</taxon>
        <taxon>Clostridium</taxon>
    </lineage>
</organism>
<dbReference type="OrthoDB" id="9765879at2"/>
<accession>A0A1V4SXK0</accession>
<dbReference type="InterPro" id="IPR002053">
    <property type="entry name" value="Glyco_hydro_25"/>
</dbReference>
<dbReference type="RefSeq" id="WP_080022357.1">
    <property type="nucleotide sequence ID" value="NZ_LTAY01000029.1"/>
</dbReference>
<dbReference type="EMBL" id="LTAY01000029">
    <property type="protein sequence ID" value="OPX48629.1"/>
    <property type="molecule type" value="Genomic_DNA"/>
</dbReference>
<proteinExistence type="inferred from homology"/>
<dbReference type="SUPFAM" id="SSF51445">
    <property type="entry name" value="(Trans)glycosidases"/>
    <property type="match status" value="1"/>
</dbReference>
<dbReference type="PANTHER" id="PTHR34135:SF2">
    <property type="entry name" value="LYSOZYME"/>
    <property type="match status" value="1"/>
</dbReference>
<dbReference type="Pfam" id="PF01183">
    <property type="entry name" value="Glyco_hydro_25"/>
    <property type="match status" value="1"/>
</dbReference>
<dbReference type="Gene3D" id="3.20.20.80">
    <property type="entry name" value="Glycosidases"/>
    <property type="match status" value="1"/>
</dbReference>
<dbReference type="InterPro" id="IPR017853">
    <property type="entry name" value="GH"/>
</dbReference>
<dbReference type="Proteomes" id="UP000191448">
    <property type="component" value="Unassembled WGS sequence"/>
</dbReference>
<keyword evidence="2" id="KW-0378">Hydrolase</keyword>
<protein>
    <submittedName>
        <fullName evidence="2">Glycosyl hydrolases family 25</fullName>
    </submittedName>
</protein>
<dbReference type="PROSITE" id="PS51904">
    <property type="entry name" value="GLYCOSYL_HYDROL_F25_2"/>
    <property type="match status" value="1"/>
</dbReference>
<dbReference type="AlphaFoldDB" id="A0A1V4SXK0"/>
<comment type="similarity">
    <text evidence="1">Belongs to the glycosyl hydrolase 25 family.</text>
</comment>
<dbReference type="GO" id="GO:0016998">
    <property type="term" value="P:cell wall macromolecule catabolic process"/>
    <property type="evidence" value="ECO:0007669"/>
    <property type="project" value="InterPro"/>
</dbReference>
<reference evidence="2 3" key="1">
    <citation type="submission" date="2016-02" db="EMBL/GenBank/DDBJ databases">
        <title>Genome sequence of Clostridium thermobutyricum DSM 4928.</title>
        <authorList>
            <person name="Poehlein A."/>
            <person name="Daniel R."/>
        </authorList>
    </citation>
    <scope>NUCLEOTIDE SEQUENCE [LARGE SCALE GENOMIC DNA]</scope>
    <source>
        <strain evidence="2 3">DSM 4928</strain>
    </source>
</reference>
<dbReference type="GO" id="GO:0003796">
    <property type="term" value="F:lysozyme activity"/>
    <property type="evidence" value="ECO:0007669"/>
    <property type="project" value="InterPro"/>
</dbReference>
<dbReference type="Gene3D" id="2.60.40.10">
    <property type="entry name" value="Immunoglobulins"/>
    <property type="match status" value="1"/>
</dbReference>
<sequence>MQDRNPNSTFGIDLNEYSQNPNFQVLSSKVDFIYLRSSGSRAGYFRVDRKFLEFAAECKKYGIKSGGYHYGIPSYDLSTADMQCDDFIDILQRAYGNKNYGPLMPVLDIEEPMNPNMNTDALLRWINRFRNRFESKTRRRLMLYASVFFIQDNNNFQSSDGTYPLNNMPLWVAMYTRIPGNPPFPPNAGGWTRWRIWQYTDSQQIDGVDNPVDANWGPNNLDLLTQPRQVQNFKASVSNGNVYLSWTKNSDIDLAGYNIFADNYWIGTVDRQDTSYRIPITKLYKPHGRNITFSIEAFDYEGNASQVRSKVTLKL</sequence>
<evidence type="ECO:0000313" key="3">
    <source>
        <dbReference type="Proteomes" id="UP000191448"/>
    </source>
</evidence>
<evidence type="ECO:0000256" key="1">
    <source>
        <dbReference type="ARBA" id="ARBA00010646"/>
    </source>
</evidence>